<protein>
    <submittedName>
        <fullName evidence="1">Uncharacterized protein</fullName>
    </submittedName>
</protein>
<accession>A0A0G4NJ43</accession>
<evidence type="ECO:0000313" key="1">
    <source>
        <dbReference type="EMBL" id="CRK46512.1"/>
    </source>
</evidence>
<feature type="non-terminal residue" evidence="1">
    <location>
        <position position="1"/>
    </location>
</feature>
<dbReference type="AlphaFoldDB" id="A0A0G4NJ43"/>
<reference evidence="2" key="1">
    <citation type="submission" date="2015-05" db="EMBL/GenBank/DDBJ databases">
        <authorList>
            <person name="Fogelqvist Johan"/>
        </authorList>
    </citation>
    <scope>NUCLEOTIDE SEQUENCE [LARGE SCALE GENOMIC DNA]</scope>
</reference>
<gene>
    <name evidence="1" type="ORF">BN1723_020036</name>
</gene>
<proteinExistence type="predicted"/>
<evidence type="ECO:0000313" key="2">
    <source>
        <dbReference type="Proteomes" id="UP000045706"/>
    </source>
</evidence>
<name>A0A0G4NJ43_VERLO</name>
<dbReference type="Proteomes" id="UP000045706">
    <property type="component" value="Unassembled WGS sequence"/>
</dbReference>
<organism evidence="1 2">
    <name type="scientific">Verticillium longisporum</name>
    <name type="common">Verticillium dahliae var. longisporum</name>
    <dbReference type="NCBI Taxonomy" id="100787"/>
    <lineage>
        <taxon>Eukaryota</taxon>
        <taxon>Fungi</taxon>
        <taxon>Dikarya</taxon>
        <taxon>Ascomycota</taxon>
        <taxon>Pezizomycotina</taxon>
        <taxon>Sordariomycetes</taxon>
        <taxon>Hypocreomycetidae</taxon>
        <taxon>Glomerellales</taxon>
        <taxon>Plectosphaerellaceae</taxon>
        <taxon>Verticillium</taxon>
    </lineage>
</organism>
<sequence length="20" mass="2214">CCCCLLRCHHRPAVSGRDSP</sequence>
<dbReference type="EMBL" id="CVQI01035745">
    <property type="protein sequence ID" value="CRK46512.1"/>
    <property type="molecule type" value="Genomic_DNA"/>
</dbReference>